<dbReference type="Proteomes" id="UP001277471">
    <property type="component" value="Unassembled WGS sequence"/>
</dbReference>
<evidence type="ECO:0000313" key="3">
    <source>
        <dbReference type="EMBL" id="QCO12013.1"/>
    </source>
</evidence>
<keyword evidence="1" id="KW-0812">Transmembrane</keyword>
<feature type="transmembrane region" description="Helical" evidence="1">
    <location>
        <begin position="87"/>
        <end position="113"/>
    </location>
</feature>
<feature type="transmembrane region" description="Helical" evidence="1">
    <location>
        <begin position="52"/>
        <end position="75"/>
    </location>
</feature>
<dbReference type="Proteomes" id="UP000298774">
    <property type="component" value="Plasmid p2"/>
</dbReference>
<keyword evidence="5" id="KW-1185">Reference proteome</keyword>
<geneLocation type="plasmid" evidence="3 4">
    <name>p2</name>
</geneLocation>
<keyword evidence="1" id="KW-1133">Transmembrane helix</keyword>
<proteinExistence type="predicted"/>
<dbReference type="GeneID" id="56450915"/>
<organism evidence="3 4">
    <name type="scientific">Azospirillum brasilense</name>
    <dbReference type="NCBI Taxonomy" id="192"/>
    <lineage>
        <taxon>Bacteria</taxon>
        <taxon>Pseudomonadati</taxon>
        <taxon>Pseudomonadota</taxon>
        <taxon>Alphaproteobacteria</taxon>
        <taxon>Rhodospirillales</taxon>
        <taxon>Azospirillaceae</taxon>
        <taxon>Azospirillum</taxon>
    </lineage>
</organism>
<dbReference type="RefSeq" id="WP_035680087.1">
    <property type="nucleotide sequence ID" value="NZ_CP012916.1"/>
</dbReference>
<dbReference type="AlphaFoldDB" id="A0A0P0FEE2"/>
<protein>
    <submittedName>
        <fullName evidence="3">DUF1360 domain-containing protein</fullName>
    </submittedName>
</protein>
<evidence type="ECO:0000256" key="1">
    <source>
        <dbReference type="SAM" id="Phobius"/>
    </source>
</evidence>
<keyword evidence="3" id="KW-0614">Plasmid</keyword>
<evidence type="ECO:0000313" key="4">
    <source>
        <dbReference type="Proteomes" id="UP000298774"/>
    </source>
</evidence>
<sequence length="129" mass="14052">MTDTVSPQAWAAFWTCLVIALASSSISITITQTELFAPLRAWATKIHPMVGHLLHCFYCTSHWAVIAGILIYQPVLVSSGHHAADLIVSAFFTITVATLTSGLIFSVFLAAMAKAMKERVLKRMLSEDA</sequence>
<reference evidence="3 4" key="1">
    <citation type="submission" date="2018-09" db="EMBL/GenBank/DDBJ databases">
        <title>Whole genome based analysis of evolution and adaptive divergence in Indian and Brazilian strains of Azospirillum brasilense.</title>
        <authorList>
            <person name="Singh C."/>
            <person name="Tripathi A.K."/>
        </authorList>
    </citation>
    <scope>NUCLEOTIDE SEQUENCE [LARGE SCALE GENOMIC DNA]</scope>
    <source>
        <strain evidence="3 4">MTCC4038</strain>
        <plasmid evidence="3 4">p2</plasmid>
    </source>
</reference>
<dbReference type="EMBL" id="CP032341">
    <property type="protein sequence ID" value="QCO12013.1"/>
    <property type="molecule type" value="Genomic_DNA"/>
</dbReference>
<dbReference type="KEGG" id="abf:AMK58_24425"/>
<reference evidence="2 5" key="2">
    <citation type="submission" date="2023-11" db="EMBL/GenBank/DDBJ databases">
        <title>MicrobeMod: A computational toolkit for identifying prokaryotic methylation and restriction-modification with nanopore sequencing.</title>
        <authorList>
            <person name="Crits-Christoph A."/>
            <person name="Kang S.C."/>
            <person name="Lee H."/>
            <person name="Ostrov N."/>
        </authorList>
    </citation>
    <scope>NUCLEOTIDE SEQUENCE [LARGE SCALE GENOMIC DNA]</scope>
    <source>
        <strain evidence="2 5">ATCC 29145</strain>
    </source>
</reference>
<gene>
    <name evidence="3" type="ORF">D3868_23465</name>
    <name evidence="2" type="ORF">SIM66_29445</name>
</gene>
<evidence type="ECO:0000313" key="2">
    <source>
        <dbReference type="EMBL" id="MDX5955299.1"/>
    </source>
</evidence>
<dbReference type="EMBL" id="JAWXYC010000005">
    <property type="protein sequence ID" value="MDX5955299.1"/>
    <property type="molecule type" value="Genomic_DNA"/>
</dbReference>
<keyword evidence="1" id="KW-0472">Membrane</keyword>
<name>A0A0P0FEE2_AZOBR</name>
<feature type="transmembrane region" description="Helical" evidence="1">
    <location>
        <begin position="12"/>
        <end position="31"/>
    </location>
</feature>
<accession>A0A0P0FEE2</accession>
<evidence type="ECO:0000313" key="5">
    <source>
        <dbReference type="Proteomes" id="UP001277471"/>
    </source>
</evidence>